<dbReference type="InterPro" id="IPR050321">
    <property type="entry name" value="Glycosyltr_2/OpgH_subfam"/>
</dbReference>
<gene>
    <name evidence="9" type="ORF">ruthe_00314</name>
</gene>
<organism evidence="9 10">
    <name type="scientific">Rubellimicrobium thermophilum DSM 16684</name>
    <dbReference type="NCBI Taxonomy" id="1123069"/>
    <lineage>
        <taxon>Bacteria</taxon>
        <taxon>Pseudomonadati</taxon>
        <taxon>Pseudomonadota</taxon>
        <taxon>Alphaproteobacteria</taxon>
        <taxon>Rhodobacterales</taxon>
        <taxon>Roseobacteraceae</taxon>
        <taxon>Rubellimicrobium</taxon>
    </lineage>
</organism>
<dbReference type="PANTHER" id="PTHR43867">
    <property type="entry name" value="CELLULOSE SYNTHASE CATALYTIC SUBUNIT A [UDP-FORMING]"/>
    <property type="match status" value="1"/>
</dbReference>
<keyword evidence="6 7" id="KW-0472">Membrane</keyword>
<proteinExistence type="predicted"/>
<dbReference type="OrthoDB" id="7431422at2"/>
<dbReference type="GO" id="GO:0016757">
    <property type="term" value="F:glycosyltransferase activity"/>
    <property type="evidence" value="ECO:0007669"/>
    <property type="project" value="UniProtKB-KW"/>
</dbReference>
<dbReference type="Pfam" id="PF13632">
    <property type="entry name" value="Glyco_trans_2_3"/>
    <property type="match status" value="1"/>
</dbReference>
<dbReference type="Proteomes" id="UP000015346">
    <property type="component" value="Unassembled WGS sequence"/>
</dbReference>
<dbReference type="InterPro" id="IPR001173">
    <property type="entry name" value="Glyco_trans_2-like"/>
</dbReference>
<dbReference type="PANTHER" id="PTHR43867:SF2">
    <property type="entry name" value="CELLULOSE SYNTHASE CATALYTIC SUBUNIT A [UDP-FORMING]"/>
    <property type="match status" value="1"/>
</dbReference>
<evidence type="ECO:0000256" key="3">
    <source>
        <dbReference type="ARBA" id="ARBA00022679"/>
    </source>
</evidence>
<feature type="transmembrane region" description="Helical" evidence="7">
    <location>
        <begin position="492"/>
        <end position="516"/>
    </location>
</feature>
<name>S9SMJ9_9RHOB</name>
<protein>
    <submittedName>
        <fullName evidence="9">Glycosyltransferase, probably involved in cell wall biogenesis</fullName>
    </submittedName>
</protein>
<evidence type="ECO:0000256" key="1">
    <source>
        <dbReference type="ARBA" id="ARBA00004141"/>
    </source>
</evidence>
<evidence type="ECO:0000256" key="4">
    <source>
        <dbReference type="ARBA" id="ARBA00022692"/>
    </source>
</evidence>
<comment type="caution">
    <text evidence="9">The sequence shown here is derived from an EMBL/GenBank/DDBJ whole genome shotgun (WGS) entry which is preliminary data.</text>
</comment>
<feature type="transmembrane region" description="Helical" evidence="7">
    <location>
        <begin position="523"/>
        <end position="545"/>
    </location>
</feature>
<feature type="transmembrane region" description="Helical" evidence="7">
    <location>
        <begin position="160"/>
        <end position="181"/>
    </location>
</feature>
<evidence type="ECO:0000256" key="5">
    <source>
        <dbReference type="ARBA" id="ARBA00022989"/>
    </source>
</evidence>
<dbReference type="AlphaFoldDB" id="S9SMJ9"/>
<dbReference type="EMBL" id="AOLV01000005">
    <property type="protein sequence ID" value="EPX87609.1"/>
    <property type="molecule type" value="Genomic_DNA"/>
</dbReference>
<dbReference type="Gene3D" id="3.90.550.10">
    <property type="entry name" value="Spore Coat Polysaccharide Biosynthesis Protein SpsA, Chain A"/>
    <property type="match status" value="1"/>
</dbReference>
<dbReference type="HOGENOM" id="CLU_020629_0_0_5"/>
<evidence type="ECO:0000256" key="6">
    <source>
        <dbReference type="ARBA" id="ARBA00023136"/>
    </source>
</evidence>
<keyword evidence="4 7" id="KW-0812">Transmembrane</keyword>
<evidence type="ECO:0000256" key="7">
    <source>
        <dbReference type="SAM" id="Phobius"/>
    </source>
</evidence>
<comment type="subcellular location">
    <subcellularLocation>
        <location evidence="1">Membrane</location>
        <topology evidence="1">Multi-pass membrane protein</topology>
    </subcellularLocation>
</comment>
<dbReference type="InterPro" id="IPR029044">
    <property type="entry name" value="Nucleotide-diphossugar_trans"/>
</dbReference>
<evidence type="ECO:0000313" key="10">
    <source>
        <dbReference type="Proteomes" id="UP000015346"/>
    </source>
</evidence>
<dbReference type="GO" id="GO:0016020">
    <property type="term" value="C:membrane"/>
    <property type="evidence" value="ECO:0007669"/>
    <property type="project" value="UniProtKB-SubCell"/>
</dbReference>
<dbReference type="SUPFAM" id="SSF53448">
    <property type="entry name" value="Nucleotide-diphospho-sugar transferases"/>
    <property type="match status" value="1"/>
</dbReference>
<keyword evidence="2" id="KW-0328">Glycosyltransferase</keyword>
<feature type="transmembrane region" description="Helical" evidence="7">
    <location>
        <begin position="450"/>
        <end position="472"/>
    </location>
</feature>
<sequence length="583" mass="63492">MSESGRSTAANRAARAAPSWQLLSGLSGADPLIQPPDPGLLAALPPQLMLEEGLLPWRRIGPLALVIAADPVAAARHLPRLEAALGPVRLARARPGRLEQALALHVGRPLVHLAETRTPRQDSCRSLPRRPLLAAATAGGLILLTGLILAPGLLLAGLTLAAALAGLAAAGLKAAALLATLRPDDRDRGAVVIPARLPLISLLVPLYREKEVASHLLARMAALDYPRDRLDLCLVVEDDDHLTQEALAATDLPAWARIVTVPEGTLRTKPRALNYALPFARGSIIGIYDAEDVPAPDHLRRVAEIFARRGPRTACLQGALDYYNWRGNLMARMFTLEYAAWFRVLLPGLMRLGLAIPLGGTTLFLRREAIEAVGGWDAHNVTEDADLGIRLARHGYVTEVIPITTQEEANCRPWPWIRQRSRWLKGYAVTWAVHMRAPLRLWRDLGPRRFWGFQILFLGTLVTFTLAPLLWLGWLVPFGLPHPLAPVLPRPALAVLSVLFLAGQALDLGCAALGVARAGKGRLGLWAPLLPFYFPLATIAIWRAWWEVAVCPFRWDKTAHGIDPPVFLSPPMSSARHRAAAAS</sequence>
<dbReference type="PATRIC" id="fig|1123069.3.peg.277"/>
<reference evidence="9 10" key="1">
    <citation type="journal article" date="2013" name="Stand. Genomic Sci.">
        <title>Genome sequence of the reddish-pigmented Rubellimicrobium thermophilum type strain (DSM 16684(T)), a member of the Roseobacter clade.</title>
        <authorList>
            <person name="Fiebig A."/>
            <person name="Riedel T."/>
            <person name="Gronow S."/>
            <person name="Petersen J."/>
            <person name="Klenk H.P."/>
            <person name="Goker M."/>
        </authorList>
    </citation>
    <scope>NUCLEOTIDE SEQUENCE [LARGE SCALE GENOMIC DNA]</scope>
    <source>
        <strain evidence="9 10">DSM 16684</strain>
    </source>
</reference>
<dbReference type="RefSeq" id="WP_021096426.1">
    <property type="nucleotide sequence ID" value="NZ_KE557320.1"/>
</dbReference>
<evidence type="ECO:0000313" key="9">
    <source>
        <dbReference type="EMBL" id="EPX87609.1"/>
    </source>
</evidence>
<evidence type="ECO:0000259" key="8">
    <source>
        <dbReference type="Pfam" id="PF13632"/>
    </source>
</evidence>
<keyword evidence="10" id="KW-1185">Reference proteome</keyword>
<keyword evidence="3 9" id="KW-0808">Transferase</keyword>
<dbReference type="STRING" id="1123069.ruthe_00314"/>
<feature type="domain" description="Glycosyltransferase 2-like" evidence="8">
    <location>
        <begin position="285"/>
        <end position="474"/>
    </location>
</feature>
<accession>S9SMJ9</accession>
<feature type="transmembrane region" description="Helical" evidence="7">
    <location>
        <begin position="132"/>
        <end position="154"/>
    </location>
</feature>
<evidence type="ECO:0000256" key="2">
    <source>
        <dbReference type="ARBA" id="ARBA00022676"/>
    </source>
</evidence>
<keyword evidence="5 7" id="KW-1133">Transmembrane helix</keyword>